<dbReference type="CDD" id="cd03809">
    <property type="entry name" value="GT4_MtfB-like"/>
    <property type="match status" value="1"/>
</dbReference>
<evidence type="ECO:0000313" key="4">
    <source>
        <dbReference type="Proteomes" id="UP000282076"/>
    </source>
</evidence>
<proteinExistence type="predicted"/>
<dbReference type="PANTHER" id="PTHR46401">
    <property type="entry name" value="GLYCOSYLTRANSFERASE WBBK-RELATED"/>
    <property type="match status" value="1"/>
</dbReference>
<evidence type="ECO:0000256" key="1">
    <source>
        <dbReference type="ARBA" id="ARBA00022679"/>
    </source>
</evidence>
<protein>
    <submittedName>
        <fullName evidence="3">Glycosyltransferase family 1 protein</fullName>
    </submittedName>
</protein>
<dbReference type="SUPFAM" id="SSF53756">
    <property type="entry name" value="UDP-Glycosyltransferase/glycogen phosphorylase"/>
    <property type="match status" value="1"/>
</dbReference>
<organism evidence="3 4">
    <name type="scientific">Cohnella endophytica</name>
    <dbReference type="NCBI Taxonomy" id="2419778"/>
    <lineage>
        <taxon>Bacteria</taxon>
        <taxon>Bacillati</taxon>
        <taxon>Bacillota</taxon>
        <taxon>Bacilli</taxon>
        <taxon>Bacillales</taxon>
        <taxon>Paenibacillaceae</taxon>
        <taxon>Cohnella</taxon>
    </lineage>
</organism>
<dbReference type="Gene3D" id="3.40.50.2000">
    <property type="entry name" value="Glycogen Phosphorylase B"/>
    <property type="match status" value="1"/>
</dbReference>
<dbReference type="EMBL" id="RBZM01000006">
    <property type="protein sequence ID" value="RKP53188.1"/>
    <property type="molecule type" value="Genomic_DNA"/>
</dbReference>
<comment type="caution">
    <text evidence="3">The sequence shown here is derived from an EMBL/GenBank/DDBJ whole genome shotgun (WGS) entry which is preliminary data.</text>
</comment>
<dbReference type="GO" id="GO:0009103">
    <property type="term" value="P:lipopolysaccharide biosynthetic process"/>
    <property type="evidence" value="ECO:0007669"/>
    <property type="project" value="TreeGrafter"/>
</dbReference>
<dbReference type="GO" id="GO:0016757">
    <property type="term" value="F:glycosyltransferase activity"/>
    <property type="evidence" value="ECO:0007669"/>
    <property type="project" value="InterPro"/>
</dbReference>
<dbReference type="AlphaFoldDB" id="A0A494XRE4"/>
<keyword evidence="1 3" id="KW-0808">Transferase</keyword>
<dbReference type="Pfam" id="PF00534">
    <property type="entry name" value="Glycos_transf_1"/>
    <property type="match status" value="1"/>
</dbReference>
<dbReference type="OrthoDB" id="9797829at2"/>
<keyword evidence="4" id="KW-1185">Reference proteome</keyword>
<name>A0A494XRE4_9BACL</name>
<evidence type="ECO:0000259" key="2">
    <source>
        <dbReference type="Pfam" id="PF00534"/>
    </source>
</evidence>
<dbReference type="PANTHER" id="PTHR46401:SF2">
    <property type="entry name" value="GLYCOSYLTRANSFERASE WBBK-RELATED"/>
    <property type="match status" value="1"/>
</dbReference>
<dbReference type="Proteomes" id="UP000282076">
    <property type="component" value="Unassembled WGS sequence"/>
</dbReference>
<evidence type="ECO:0000313" key="3">
    <source>
        <dbReference type="EMBL" id="RKP53188.1"/>
    </source>
</evidence>
<accession>A0A494XRE4</accession>
<sequence>MTLKKIYINARFLTQSITGVQRYAIELVKSIDRLIDRGDIDASELKFTLIAPRGAINGLELKHIEVRFVGKLKGHLWEQFELPFFTGDGLLLNLCNTSPIVKRNQVTTIHDASVYAVPQTYSFLFRAWYKLLFSVSKVISRSIITDSDFSKKELIQYCKIAPSKIRTIYLGKEHIHDHNADPLFLSKINEGRPFLLAVSSMSPNKNFGSILQAVELMGKVDFDIVIAGGTNPKIFSSSHPTDLSAYRYLGYVDDSQLRTLYENADCFIYPSYYEGFGLPPLEAMASGCPVIVSNTASLPEVCGDAVLYCDPHSPKQIAESIHRMMGDPQLRANLRTKGLERAKQFSWEKCSGEIVALIREVLKCELPSSTTG</sequence>
<feature type="domain" description="Glycosyl transferase family 1" evidence="2">
    <location>
        <begin position="187"/>
        <end position="338"/>
    </location>
</feature>
<dbReference type="InterPro" id="IPR001296">
    <property type="entry name" value="Glyco_trans_1"/>
</dbReference>
<dbReference type="RefSeq" id="WP_120977932.1">
    <property type="nucleotide sequence ID" value="NZ_RBZM01000006.1"/>
</dbReference>
<gene>
    <name evidence="3" type="ORF">D7Z26_15790</name>
</gene>
<reference evidence="3 4" key="1">
    <citation type="submission" date="2018-10" db="EMBL/GenBank/DDBJ databases">
        <title>Cohnella sp. M2MS4P-1, whole genome shotgun sequence.</title>
        <authorList>
            <person name="Tuo L."/>
        </authorList>
    </citation>
    <scope>NUCLEOTIDE SEQUENCE [LARGE SCALE GENOMIC DNA]</scope>
    <source>
        <strain evidence="3 4">M2MS4P-1</strain>
    </source>
</reference>